<gene>
    <name evidence="1" type="ORF">DBRI1063_LOCUS10325</name>
</gene>
<organism evidence="1">
    <name type="scientific">Ditylum brightwellii</name>
    <dbReference type="NCBI Taxonomy" id="49249"/>
    <lineage>
        <taxon>Eukaryota</taxon>
        <taxon>Sar</taxon>
        <taxon>Stramenopiles</taxon>
        <taxon>Ochrophyta</taxon>
        <taxon>Bacillariophyta</taxon>
        <taxon>Mediophyceae</taxon>
        <taxon>Lithodesmiophycidae</taxon>
        <taxon>Lithodesmiales</taxon>
        <taxon>Lithodesmiaceae</taxon>
        <taxon>Ditylum</taxon>
    </lineage>
</organism>
<dbReference type="EMBL" id="HBGN01016051">
    <property type="protein sequence ID" value="CAD9328627.1"/>
    <property type="molecule type" value="Transcribed_RNA"/>
</dbReference>
<sequence>MSTSEIAARKSENSSGKIRRQVTKLLAIKRYKSEDANIELKDGEIASVRVYTRASDGAQIVLNNGNQDEIEKVDLNRNEKEEANEPFHRDFVTSLSGPGTFCFAVERSAYTQLEHFLVVAKVSNVDE</sequence>
<reference evidence="1" key="1">
    <citation type="submission" date="2021-01" db="EMBL/GenBank/DDBJ databases">
        <authorList>
            <person name="Corre E."/>
            <person name="Pelletier E."/>
            <person name="Niang G."/>
            <person name="Scheremetjew M."/>
            <person name="Finn R."/>
            <person name="Kale V."/>
            <person name="Holt S."/>
            <person name="Cochrane G."/>
            <person name="Meng A."/>
            <person name="Brown T."/>
            <person name="Cohen L."/>
        </authorList>
    </citation>
    <scope>NUCLEOTIDE SEQUENCE</scope>
    <source>
        <strain evidence="1">Pop2</strain>
    </source>
</reference>
<accession>A0A7S1Z532</accession>
<proteinExistence type="predicted"/>
<dbReference type="AlphaFoldDB" id="A0A7S1Z532"/>
<name>A0A7S1Z532_9STRA</name>
<evidence type="ECO:0000313" key="1">
    <source>
        <dbReference type="EMBL" id="CAD9328627.1"/>
    </source>
</evidence>
<protein>
    <submittedName>
        <fullName evidence="1">Uncharacterized protein</fullName>
    </submittedName>
</protein>